<evidence type="ECO:0000256" key="1">
    <source>
        <dbReference type="SAM" id="MobiDB-lite"/>
    </source>
</evidence>
<dbReference type="EnsemblProtists" id="Phyra78452">
    <property type="protein sequence ID" value="Phyra78452"/>
    <property type="gene ID" value="Phyra78452"/>
</dbReference>
<dbReference type="VEuPathDB" id="FungiDB:KRP23_13726"/>
<reference evidence="3" key="1">
    <citation type="journal article" date="2006" name="Science">
        <title>Phytophthora genome sequences uncover evolutionary origins and mechanisms of pathogenesis.</title>
        <authorList>
            <person name="Tyler B.M."/>
            <person name="Tripathy S."/>
            <person name="Zhang X."/>
            <person name="Dehal P."/>
            <person name="Jiang R.H."/>
            <person name="Aerts A."/>
            <person name="Arredondo F.D."/>
            <person name="Baxter L."/>
            <person name="Bensasson D."/>
            <person name="Beynon J.L."/>
            <person name="Chapman J."/>
            <person name="Damasceno C.M."/>
            <person name="Dorrance A.E."/>
            <person name="Dou D."/>
            <person name="Dickerman A.W."/>
            <person name="Dubchak I.L."/>
            <person name="Garbelotto M."/>
            <person name="Gijzen M."/>
            <person name="Gordon S.G."/>
            <person name="Govers F."/>
            <person name="Grunwald N.J."/>
            <person name="Huang W."/>
            <person name="Ivors K.L."/>
            <person name="Jones R.W."/>
            <person name="Kamoun S."/>
            <person name="Krampis K."/>
            <person name="Lamour K.H."/>
            <person name="Lee M.K."/>
            <person name="McDonald W.H."/>
            <person name="Medina M."/>
            <person name="Meijer H.J."/>
            <person name="Nordberg E.K."/>
            <person name="Maclean D.J."/>
            <person name="Ospina-Giraldo M.D."/>
            <person name="Morris P.F."/>
            <person name="Phuntumart V."/>
            <person name="Putnam N.H."/>
            <person name="Rash S."/>
            <person name="Rose J.K."/>
            <person name="Sakihama Y."/>
            <person name="Salamov A.A."/>
            <person name="Savidor A."/>
            <person name="Scheuring C.F."/>
            <person name="Smith B.M."/>
            <person name="Sobral B.W."/>
            <person name="Terry A."/>
            <person name="Torto-Alalibo T.A."/>
            <person name="Win J."/>
            <person name="Xu Z."/>
            <person name="Zhang H."/>
            <person name="Grigoriev I.V."/>
            <person name="Rokhsar D.S."/>
            <person name="Boore J.L."/>
        </authorList>
    </citation>
    <scope>NUCLEOTIDE SEQUENCE [LARGE SCALE GENOMIC DNA]</scope>
    <source>
        <strain evidence="3">Pr102</strain>
    </source>
</reference>
<sequence length="166" mass="18543">MERKARETQENVDANVTASRAGEDRATGGAEPAEPAAHETPDSEWSDTDESPVASSARDDDYETHESCEDGGVDEEDLSVYLIDESLAAKASRLIKEDPQIRKYYSFNQFTLIPAYFTWDRLYDEMHGSPRDNVCDVCSIYVMKMRHSGASVDAAEELGRHTEEAL</sequence>
<dbReference type="VEuPathDB" id="FungiDB:KRP22_4440"/>
<organism evidence="2 3">
    <name type="scientific">Phytophthora ramorum</name>
    <name type="common">Sudden oak death agent</name>
    <dbReference type="NCBI Taxonomy" id="164328"/>
    <lineage>
        <taxon>Eukaryota</taxon>
        <taxon>Sar</taxon>
        <taxon>Stramenopiles</taxon>
        <taxon>Oomycota</taxon>
        <taxon>Peronosporomycetes</taxon>
        <taxon>Peronosporales</taxon>
        <taxon>Peronosporaceae</taxon>
        <taxon>Phytophthora</taxon>
    </lineage>
</organism>
<proteinExistence type="predicted"/>
<evidence type="ECO:0000313" key="2">
    <source>
        <dbReference type="EnsemblProtists" id="Phyra78452"/>
    </source>
</evidence>
<dbReference type="EMBL" id="DS566029">
    <property type="status" value="NOT_ANNOTATED_CDS"/>
    <property type="molecule type" value="Genomic_DNA"/>
</dbReference>
<keyword evidence="3" id="KW-1185">Reference proteome</keyword>
<dbReference type="InParanoid" id="H3GP58"/>
<dbReference type="HOGENOM" id="CLU_1605980_0_0_1"/>
<feature type="region of interest" description="Disordered" evidence="1">
    <location>
        <begin position="1"/>
        <end position="76"/>
    </location>
</feature>
<dbReference type="AlphaFoldDB" id="H3GP58"/>
<evidence type="ECO:0000313" key="3">
    <source>
        <dbReference type="Proteomes" id="UP000005238"/>
    </source>
</evidence>
<accession>H3GP58</accession>
<dbReference type="Proteomes" id="UP000005238">
    <property type="component" value="Unassembled WGS sequence"/>
</dbReference>
<reference evidence="2" key="2">
    <citation type="submission" date="2015-06" db="UniProtKB">
        <authorList>
            <consortium name="EnsemblProtists"/>
        </authorList>
    </citation>
    <scope>IDENTIFICATION</scope>
    <source>
        <strain evidence="2">Pr102</strain>
    </source>
</reference>
<protein>
    <submittedName>
        <fullName evidence="2">Uncharacterized protein</fullName>
    </submittedName>
</protein>
<name>H3GP58_PHYRM</name>